<dbReference type="EMBL" id="JBHSGK010000013">
    <property type="protein sequence ID" value="MFC4737288.1"/>
    <property type="molecule type" value="Genomic_DNA"/>
</dbReference>
<evidence type="ECO:0008006" key="4">
    <source>
        <dbReference type="Google" id="ProtNLM"/>
    </source>
</evidence>
<reference evidence="3" key="1">
    <citation type="journal article" date="2019" name="Int. J. Syst. Evol. Microbiol.">
        <title>The Global Catalogue of Microorganisms (GCM) 10K type strain sequencing project: providing services to taxonomists for standard genome sequencing and annotation.</title>
        <authorList>
            <consortium name="The Broad Institute Genomics Platform"/>
            <consortium name="The Broad Institute Genome Sequencing Center for Infectious Disease"/>
            <person name="Wu L."/>
            <person name="Ma J."/>
        </authorList>
    </citation>
    <scope>NUCLEOTIDE SEQUENCE [LARGE SCALE GENOMIC DNA]</scope>
    <source>
        <strain evidence="3">JCM 12165</strain>
    </source>
</reference>
<feature type="region of interest" description="Disordered" evidence="1">
    <location>
        <begin position="80"/>
        <end position="104"/>
    </location>
</feature>
<gene>
    <name evidence="2" type="ORF">ACFO4L_11870</name>
</gene>
<dbReference type="PROSITE" id="PS51257">
    <property type="entry name" value="PROKAR_LIPOPROTEIN"/>
    <property type="match status" value="1"/>
</dbReference>
<evidence type="ECO:0000313" key="3">
    <source>
        <dbReference type="Proteomes" id="UP001595896"/>
    </source>
</evidence>
<accession>A0ABV9NV78</accession>
<evidence type="ECO:0000256" key="1">
    <source>
        <dbReference type="SAM" id="MobiDB-lite"/>
    </source>
</evidence>
<comment type="caution">
    <text evidence="2">The sequence shown here is derived from an EMBL/GenBank/DDBJ whole genome shotgun (WGS) entry which is preliminary data.</text>
</comment>
<organism evidence="2 3">
    <name type="scientific">Bacillus daqingensis</name>
    <dbReference type="NCBI Taxonomy" id="872396"/>
    <lineage>
        <taxon>Bacteria</taxon>
        <taxon>Bacillati</taxon>
        <taxon>Bacillota</taxon>
        <taxon>Bacilli</taxon>
        <taxon>Bacillales</taxon>
        <taxon>Bacillaceae</taxon>
        <taxon>Bacillus</taxon>
    </lineage>
</organism>
<dbReference type="RefSeq" id="WP_377909890.1">
    <property type="nucleotide sequence ID" value="NZ_JBHSGK010000013.1"/>
</dbReference>
<sequence>MVRLLFIAGAIMLAGCAADDLRVYEWQQSSDHWELQVSVEELAAGDDQGEEVLITAEYRNESAVAENVRITSLSAELDQNEMASSSVDEVEAGETVEQERRGSAQNPAFLGSIVNEEPIIITLDWHEAGEARQETFQFQLGE</sequence>
<dbReference type="Proteomes" id="UP001595896">
    <property type="component" value="Unassembled WGS sequence"/>
</dbReference>
<protein>
    <recommendedName>
        <fullName evidence="4">DUF5067 domain-containing protein</fullName>
    </recommendedName>
</protein>
<evidence type="ECO:0000313" key="2">
    <source>
        <dbReference type="EMBL" id="MFC4737288.1"/>
    </source>
</evidence>
<keyword evidence="3" id="KW-1185">Reference proteome</keyword>
<name>A0ABV9NV78_9BACI</name>
<proteinExistence type="predicted"/>